<keyword evidence="9 14" id="KW-0472">Membrane</keyword>
<comment type="subcellular location">
    <subcellularLocation>
        <location evidence="1">Endoplasmic reticulum membrane</location>
        <topology evidence="1">Multi-pass membrane protein</topology>
    </subcellularLocation>
</comment>
<keyword evidence="8" id="KW-0443">Lipid metabolism</keyword>
<organism evidence="15 16">
    <name type="scientific">Stentor coeruleus</name>
    <dbReference type="NCBI Taxonomy" id="5963"/>
    <lineage>
        <taxon>Eukaryota</taxon>
        <taxon>Sar</taxon>
        <taxon>Alveolata</taxon>
        <taxon>Ciliophora</taxon>
        <taxon>Postciliodesmatophora</taxon>
        <taxon>Heterotrichea</taxon>
        <taxon>Heterotrichida</taxon>
        <taxon>Stentoridae</taxon>
        <taxon>Stentor</taxon>
    </lineage>
</organism>
<feature type="transmembrane region" description="Helical" evidence="14">
    <location>
        <begin position="336"/>
        <end position="358"/>
    </location>
</feature>
<proteinExistence type="predicted"/>
<dbReference type="InterPro" id="IPR004277">
    <property type="entry name" value="PSS"/>
</dbReference>
<dbReference type="AlphaFoldDB" id="A0A1R2AXU2"/>
<dbReference type="GO" id="GO:0106245">
    <property type="term" value="F:L-serine-phosphatidylethanolamine phosphatidyltransferase activity"/>
    <property type="evidence" value="ECO:0007669"/>
    <property type="project" value="InterPro"/>
</dbReference>
<name>A0A1R2AXU2_9CILI</name>
<keyword evidence="3" id="KW-0444">Lipid biosynthesis</keyword>
<feature type="transmembrane region" description="Helical" evidence="14">
    <location>
        <begin position="33"/>
        <end position="50"/>
    </location>
</feature>
<keyword evidence="6" id="KW-0256">Endoplasmic reticulum</keyword>
<reference evidence="15 16" key="1">
    <citation type="submission" date="2016-11" db="EMBL/GenBank/DDBJ databases">
        <title>The macronuclear genome of Stentor coeruleus: a giant cell with tiny introns.</title>
        <authorList>
            <person name="Slabodnick M."/>
            <person name="Ruby J.G."/>
            <person name="Reiff S.B."/>
            <person name="Swart E.C."/>
            <person name="Gosai S."/>
            <person name="Prabakaran S."/>
            <person name="Witkowska E."/>
            <person name="Larue G.E."/>
            <person name="Fisher S."/>
            <person name="Freeman R.M."/>
            <person name="Gunawardena J."/>
            <person name="Chu W."/>
            <person name="Stover N.A."/>
            <person name="Gregory B.D."/>
            <person name="Nowacki M."/>
            <person name="Derisi J."/>
            <person name="Roy S.W."/>
            <person name="Marshall W.F."/>
            <person name="Sood P."/>
        </authorList>
    </citation>
    <scope>NUCLEOTIDE SEQUENCE [LARGE SCALE GENOMIC DNA]</scope>
    <source>
        <strain evidence="15">WM001</strain>
    </source>
</reference>
<keyword evidence="16" id="KW-1185">Reference proteome</keyword>
<evidence type="ECO:0000256" key="12">
    <source>
        <dbReference type="ARBA" id="ARBA00025707"/>
    </source>
</evidence>
<keyword evidence="5 14" id="KW-0812">Transmembrane</keyword>
<keyword evidence="7 14" id="KW-1133">Transmembrane helix</keyword>
<feature type="transmembrane region" description="Helical" evidence="14">
    <location>
        <begin position="71"/>
        <end position="88"/>
    </location>
</feature>
<evidence type="ECO:0000256" key="3">
    <source>
        <dbReference type="ARBA" id="ARBA00022516"/>
    </source>
</evidence>
<feature type="region of interest" description="Disordered" evidence="13">
    <location>
        <begin position="390"/>
        <end position="419"/>
    </location>
</feature>
<comment type="caution">
    <text evidence="15">The sequence shown here is derived from an EMBL/GenBank/DDBJ whole genome shotgun (WGS) entry which is preliminary data.</text>
</comment>
<evidence type="ECO:0000256" key="4">
    <source>
        <dbReference type="ARBA" id="ARBA00022679"/>
    </source>
</evidence>
<evidence type="ECO:0000256" key="10">
    <source>
        <dbReference type="ARBA" id="ARBA00023209"/>
    </source>
</evidence>
<dbReference type="PANTHER" id="PTHR15362:SF7">
    <property type="entry name" value="PHOSPHATIDYLSERINE SYNTHASE 2"/>
    <property type="match status" value="1"/>
</dbReference>
<evidence type="ECO:0000256" key="13">
    <source>
        <dbReference type="SAM" id="MobiDB-lite"/>
    </source>
</evidence>
<dbReference type="OrthoDB" id="10265393at2759"/>
<accession>A0A1R2AXU2</accession>
<evidence type="ECO:0000256" key="1">
    <source>
        <dbReference type="ARBA" id="ARBA00004477"/>
    </source>
</evidence>
<evidence type="ECO:0000256" key="14">
    <source>
        <dbReference type="SAM" id="Phobius"/>
    </source>
</evidence>
<dbReference type="EMBL" id="MPUH01001213">
    <property type="protein sequence ID" value="OMJ69316.1"/>
    <property type="molecule type" value="Genomic_DNA"/>
</dbReference>
<evidence type="ECO:0000256" key="8">
    <source>
        <dbReference type="ARBA" id="ARBA00023098"/>
    </source>
</evidence>
<comment type="pathway">
    <text evidence="2">Lipid metabolism.</text>
</comment>
<feature type="transmembrane region" description="Helical" evidence="14">
    <location>
        <begin position="266"/>
        <end position="286"/>
    </location>
</feature>
<keyword evidence="4" id="KW-0808">Transferase</keyword>
<evidence type="ECO:0000256" key="11">
    <source>
        <dbReference type="ARBA" id="ARBA00023264"/>
    </source>
</evidence>
<evidence type="ECO:0000256" key="5">
    <source>
        <dbReference type="ARBA" id="ARBA00022692"/>
    </source>
</evidence>
<keyword evidence="10" id="KW-0594">Phospholipid biosynthesis</keyword>
<evidence type="ECO:0000256" key="2">
    <source>
        <dbReference type="ARBA" id="ARBA00005189"/>
    </source>
</evidence>
<dbReference type="Pfam" id="PF03034">
    <property type="entry name" value="PSS"/>
    <property type="match status" value="1"/>
</dbReference>
<gene>
    <name evidence="15" type="ORF">SteCoe_32998</name>
</gene>
<dbReference type="Proteomes" id="UP000187209">
    <property type="component" value="Unassembled WGS sequence"/>
</dbReference>
<evidence type="ECO:0000313" key="16">
    <source>
        <dbReference type="Proteomes" id="UP000187209"/>
    </source>
</evidence>
<evidence type="ECO:0000256" key="6">
    <source>
        <dbReference type="ARBA" id="ARBA00022824"/>
    </source>
</evidence>
<comment type="pathway">
    <text evidence="12">Phospholipid metabolism.</text>
</comment>
<evidence type="ECO:0000256" key="9">
    <source>
        <dbReference type="ARBA" id="ARBA00023136"/>
    </source>
</evidence>
<feature type="transmembrane region" description="Helical" evidence="14">
    <location>
        <begin position="9"/>
        <end position="27"/>
    </location>
</feature>
<dbReference type="GO" id="GO:0005789">
    <property type="term" value="C:endoplasmic reticulum membrane"/>
    <property type="evidence" value="ECO:0007669"/>
    <property type="project" value="UniProtKB-SubCell"/>
</dbReference>
<evidence type="ECO:0000256" key="7">
    <source>
        <dbReference type="ARBA" id="ARBA00022989"/>
    </source>
</evidence>
<keyword evidence="11" id="KW-1208">Phospholipid metabolism</keyword>
<dbReference type="PANTHER" id="PTHR15362">
    <property type="entry name" value="PHOSPHATIDYLINOSITOL SYNTHASE"/>
    <property type="match status" value="1"/>
</dbReference>
<sequence>MLTPINMEYGSQLLFLLTIAYISQAILFTSDSVVYNVKAGLLGVVLVFIAQSSLRPYKTPFSRVRDRWCRVGARLGLLYIGILVFILFQKSEDARLLPKFIEPSYGKELAMRSENYDRNCELSYDNVSKIIDFYVLVHFFNWLLASFIIRDYYILHIWSILDELIELSLKNIRPNFSECWWDSLILDVILANTLGIYVGMTIIKWIRSMKYDWLGRDGAKSIKEWKVWTNHRYFQGTFCLMIFVSVNFVTGFTVSNSLWIPPSSNLNIVRLVIWFIIGALGFREAYDDMRTWGTPFRAEKQIYAQYRWTAWMMQCCEILLSWKFRKNAGNRLDETVPLHVIFIWTFCIGGCLMYWVYLRFFYKLRLYKDGRYMDLSMEKLRLEGLKAQENKGEVKAQGKESKKTKAKASESNKKNKKIN</sequence>
<evidence type="ECO:0000313" key="15">
    <source>
        <dbReference type="EMBL" id="OMJ69316.1"/>
    </source>
</evidence>
<dbReference type="GO" id="GO:0006659">
    <property type="term" value="P:phosphatidylserine biosynthetic process"/>
    <property type="evidence" value="ECO:0007669"/>
    <property type="project" value="InterPro"/>
</dbReference>
<protein>
    <recommendedName>
        <fullName evidence="17">Phosphatidylserine synthase</fullName>
    </recommendedName>
</protein>
<feature type="transmembrane region" description="Helical" evidence="14">
    <location>
        <begin position="233"/>
        <end position="254"/>
    </location>
</feature>
<evidence type="ECO:0008006" key="17">
    <source>
        <dbReference type="Google" id="ProtNLM"/>
    </source>
</evidence>
<feature type="transmembrane region" description="Helical" evidence="14">
    <location>
        <begin position="184"/>
        <end position="206"/>
    </location>
</feature>
<feature type="compositionally biased region" description="Basic and acidic residues" evidence="13">
    <location>
        <begin position="390"/>
        <end position="413"/>
    </location>
</feature>